<dbReference type="GO" id="GO:0000978">
    <property type="term" value="F:RNA polymerase II cis-regulatory region sequence-specific DNA binding"/>
    <property type="evidence" value="ECO:0007669"/>
    <property type="project" value="TreeGrafter"/>
</dbReference>
<keyword evidence="1" id="KW-0479">Metal-binding</keyword>
<dbReference type="InterPro" id="IPR051430">
    <property type="entry name" value="Fungal_TF_Env_Response"/>
</dbReference>
<dbReference type="Pfam" id="PF00172">
    <property type="entry name" value="Zn_clus"/>
    <property type="match status" value="1"/>
</dbReference>
<evidence type="ECO:0000256" key="2">
    <source>
        <dbReference type="ARBA" id="ARBA00022833"/>
    </source>
</evidence>
<dbReference type="Gene3D" id="4.10.240.10">
    <property type="entry name" value="Zn(2)-C6 fungal-type DNA-binding domain"/>
    <property type="match status" value="1"/>
</dbReference>
<dbReference type="InterPro" id="IPR001138">
    <property type="entry name" value="Zn2Cys6_DnaBD"/>
</dbReference>
<dbReference type="KEGG" id="pgu:PGUG_04847"/>
<gene>
    <name evidence="9" type="ORF">PGUG_04847</name>
</gene>
<feature type="compositionally biased region" description="Low complexity" evidence="7">
    <location>
        <begin position="95"/>
        <end position="114"/>
    </location>
</feature>
<evidence type="ECO:0000256" key="7">
    <source>
        <dbReference type="SAM" id="MobiDB-lite"/>
    </source>
</evidence>
<dbReference type="RefSeq" id="XP_001482892.1">
    <property type="nucleotide sequence ID" value="XM_001482842.1"/>
</dbReference>
<keyword evidence="3" id="KW-0805">Transcription regulation</keyword>
<evidence type="ECO:0000256" key="6">
    <source>
        <dbReference type="ARBA" id="ARBA00023242"/>
    </source>
</evidence>
<dbReference type="InterPro" id="IPR036864">
    <property type="entry name" value="Zn2-C6_fun-type_DNA-bd_sf"/>
</dbReference>
<sequence>MAIKQTDTEKGRTTRARVPTSCFMCRKRKRKCDKIKPFCTNCITNGNTDKCTYEKQPWMENGTESQVSYISGDKARLLQDTVEMYQKLDVSPIGSTSSNTSNNFSNTSSNSSNTDTQATEDDATVGLSKAFDGLTVKESVLTYYGPNFVHVCVYER</sequence>
<keyword evidence="5" id="KW-0804">Transcription</keyword>
<dbReference type="PROSITE" id="PS50048">
    <property type="entry name" value="ZN2_CY6_FUNGAL_2"/>
    <property type="match status" value="1"/>
</dbReference>
<accession>A5DNJ6</accession>
<evidence type="ECO:0000256" key="1">
    <source>
        <dbReference type="ARBA" id="ARBA00022723"/>
    </source>
</evidence>
<dbReference type="GO" id="GO:0008270">
    <property type="term" value="F:zinc ion binding"/>
    <property type="evidence" value="ECO:0007669"/>
    <property type="project" value="InterPro"/>
</dbReference>
<keyword evidence="10" id="KW-1185">Reference proteome</keyword>
<evidence type="ECO:0000256" key="5">
    <source>
        <dbReference type="ARBA" id="ARBA00023163"/>
    </source>
</evidence>
<feature type="region of interest" description="Disordered" evidence="7">
    <location>
        <begin position="91"/>
        <end position="120"/>
    </location>
</feature>
<dbReference type="VEuPathDB" id="FungiDB:PGUG_04847"/>
<dbReference type="PROSITE" id="PS00463">
    <property type="entry name" value="ZN2_CY6_FUNGAL_1"/>
    <property type="match status" value="1"/>
</dbReference>
<dbReference type="GO" id="GO:0005634">
    <property type="term" value="C:nucleus"/>
    <property type="evidence" value="ECO:0007669"/>
    <property type="project" value="TreeGrafter"/>
</dbReference>
<reference evidence="9 10" key="1">
    <citation type="journal article" date="2009" name="Nature">
        <title>Evolution of pathogenicity and sexual reproduction in eight Candida genomes.</title>
        <authorList>
            <person name="Butler G."/>
            <person name="Rasmussen M.D."/>
            <person name="Lin M.F."/>
            <person name="Santos M.A."/>
            <person name="Sakthikumar S."/>
            <person name="Munro C.A."/>
            <person name="Rheinbay E."/>
            <person name="Grabherr M."/>
            <person name="Forche A."/>
            <person name="Reedy J.L."/>
            <person name="Agrafioti I."/>
            <person name="Arnaud M.B."/>
            <person name="Bates S."/>
            <person name="Brown A.J."/>
            <person name="Brunke S."/>
            <person name="Costanzo M.C."/>
            <person name="Fitzpatrick D.A."/>
            <person name="de Groot P.W."/>
            <person name="Harris D."/>
            <person name="Hoyer L.L."/>
            <person name="Hube B."/>
            <person name="Klis F.M."/>
            <person name="Kodira C."/>
            <person name="Lennard N."/>
            <person name="Logue M.E."/>
            <person name="Martin R."/>
            <person name="Neiman A.M."/>
            <person name="Nikolaou E."/>
            <person name="Quail M.A."/>
            <person name="Quinn J."/>
            <person name="Santos M.C."/>
            <person name="Schmitzberger F.F."/>
            <person name="Sherlock G."/>
            <person name="Shah P."/>
            <person name="Silverstein K.A."/>
            <person name="Skrzypek M.S."/>
            <person name="Soll D."/>
            <person name="Staggs R."/>
            <person name="Stansfield I."/>
            <person name="Stumpf M.P."/>
            <person name="Sudbery P.E."/>
            <person name="Srikantha T."/>
            <person name="Zeng Q."/>
            <person name="Berman J."/>
            <person name="Berriman M."/>
            <person name="Heitman J."/>
            <person name="Gow N.A."/>
            <person name="Lorenz M.C."/>
            <person name="Birren B.W."/>
            <person name="Kellis M."/>
            <person name="Cuomo C.A."/>
        </authorList>
    </citation>
    <scope>NUCLEOTIDE SEQUENCE [LARGE SCALE GENOMIC DNA]</scope>
    <source>
        <strain evidence="10">ATCC 6260 / CBS 566 / DSM 6381 / JCM 1539 / NBRC 10279 / NRRL Y-324</strain>
    </source>
</reference>
<keyword evidence="2" id="KW-0862">Zinc</keyword>
<dbReference type="AlphaFoldDB" id="A5DNJ6"/>
<keyword evidence="4" id="KW-0238">DNA-binding</keyword>
<dbReference type="GO" id="GO:0001228">
    <property type="term" value="F:DNA-binding transcription activator activity, RNA polymerase II-specific"/>
    <property type="evidence" value="ECO:0007669"/>
    <property type="project" value="TreeGrafter"/>
</dbReference>
<name>A5DNJ6_PICGU</name>
<keyword evidence="6" id="KW-0539">Nucleus</keyword>
<evidence type="ECO:0000313" key="9">
    <source>
        <dbReference type="EMBL" id="EDK40749.1"/>
    </source>
</evidence>
<organism evidence="9 10">
    <name type="scientific">Meyerozyma guilliermondii (strain ATCC 6260 / CBS 566 / DSM 6381 / JCM 1539 / NBRC 10279 / NRRL Y-324)</name>
    <name type="common">Yeast</name>
    <name type="synonym">Candida guilliermondii</name>
    <dbReference type="NCBI Taxonomy" id="294746"/>
    <lineage>
        <taxon>Eukaryota</taxon>
        <taxon>Fungi</taxon>
        <taxon>Dikarya</taxon>
        <taxon>Ascomycota</taxon>
        <taxon>Saccharomycotina</taxon>
        <taxon>Pichiomycetes</taxon>
        <taxon>Debaryomycetaceae</taxon>
        <taxon>Meyerozyma</taxon>
    </lineage>
</organism>
<evidence type="ECO:0000313" key="10">
    <source>
        <dbReference type="Proteomes" id="UP000001997"/>
    </source>
</evidence>
<dbReference type="SUPFAM" id="SSF57701">
    <property type="entry name" value="Zn2/Cys6 DNA-binding domain"/>
    <property type="match status" value="1"/>
</dbReference>
<dbReference type="GeneID" id="5124514"/>
<evidence type="ECO:0000256" key="4">
    <source>
        <dbReference type="ARBA" id="ARBA00023125"/>
    </source>
</evidence>
<dbReference type="EMBL" id="CH408160">
    <property type="protein sequence ID" value="EDK40749.1"/>
    <property type="molecule type" value="Genomic_DNA"/>
</dbReference>
<dbReference type="CDD" id="cd00067">
    <property type="entry name" value="GAL4"/>
    <property type="match status" value="1"/>
</dbReference>
<evidence type="ECO:0000259" key="8">
    <source>
        <dbReference type="PROSITE" id="PS50048"/>
    </source>
</evidence>
<dbReference type="Proteomes" id="UP000001997">
    <property type="component" value="Unassembled WGS sequence"/>
</dbReference>
<protein>
    <recommendedName>
        <fullName evidence="8">Zn(2)-C6 fungal-type domain-containing protein</fullName>
    </recommendedName>
</protein>
<dbReference type="InParanoid" id="A5DNJ6"/>
<dbReference type="PANTHER" id="PTHR31944">
    <property type="entry name" value="HEME-RESPONSIVE ZINC FINGER TRANSCRIPTION FACTOR HAP1"/>
    <property type="match status" value="1"/>
</dbReference>
<dbReference type="HOGENOM" id="CLU_1687310_0_0_1"/>
<dbReference type="SMART" id="SM00066">
    <property type="entry name" value="GAL4"/>
    <property type="match status" value="1"/>
</dbReference>
<proteinExistence type="predicted"/>
<dbReference type="PANTHER" id="PTHR31944:SF131">
    <property type="entry name" value="HEME-RESPONSIVE ZINC FINGER TRANSCRIPTION FACTOR HAP1"/>
    <property type="match status" value="1"/>
</dbReference>
<feature type="domain" description="Zn(2)-C6 fungal-type" evidence="8">
    <location>
        <begin position="21"/>
        <end position="53"/>
    </location>
</feature>
<evidence type="ECO:0000256" key="3">
    <source>
        <dbReference type="ARBA" id="ARBA00023015"/>
    </source>
</evidence>